<dbReference type="SUPFAM" id="SSF54593">
    <property type="entry name" value="Glyoxalase/Bleomycin resistance protein/Dihydroxybiphenyl dioxygenase"/>
    <property type="match status" value="1"/>
</dbReference>
<dbReference type="Gene3D" id="3.10.180.10">
    <property type="entry name" value="2,3-Dihydroxybiphenyl 1,2-Dioxygenase, domain 1"/>
    <property type="match status" value="1"/>
</dbReference>
<proteinExistence type="predicted"/>
<sequence length="138" mass="15533">MPAIHSILETALYVDDLEVSVQFYQDLFGFKLLFGDSRLKALNIAGRQVLLLFQKKMSLTPTLLPEGIIPPHDGDGPVHMAFGIAAAEEAQWETLLQQKGIAIESRVFFKKGCSIYFRDPDNHLIELATPAIWQFEET</sequence>
<dbReference type="InterPro" id="IPR037523">
    <property type="entry name" value="VOC_core"/>
</dbReference>
<comment type="caution">
    <text evidence="2">The sequence shown here is derived from an EMBL/GenBank/DDBJ whole genome shotgun (WGS) entry which is preliminary data.</text>
</comment>
<dbReference type="RefSeq" id="WP_116848483.1">
    <property type="nucleotide sequence ID" value="NZ_QTJU01000006.1"/>
</dbReference>
<evidence type="ECO:0000313" key="3">
    <source>
        <dbReference type="Proteomes" id="UP000261284"/>
    </source>
</evidence>
<dbReference type="InterPro" id="IPR050383">
    <property type="entry name" value="GlyoxalaseI/FosfomycinResist"/>
</dbReference>
<dbReference type="PANTHER" id="PTHR21366:SF22">
    <property type="entry name" value="VOC DOMAIN-CONTAINING PROTEIN"/>
    <property type="match status" value="1"/>
</dbReference>
<dbReference type="InterPro" id="IPR029068">
    <property type="entry name" value="Glyas_Bleomycin-R_OHBP_Dase"/>
</dbReference>
<dbReference type="Pfam" id="PF00903">
    <property type="entry name" value="Glyoxalase"/>
    <property type="match status" value="1"/>
</dbReference>
<dbReference type="EMBL" id="QTJU01000006">
    <property type="protein sequence ID" value="RFM27179.1"/>
    <property type="molecule type" value="Genomic_DNA"/>
</dbReference>
<dbReference type="PANTHER" id="PTHR21366">
    <property type="entry name" value="GLYOXALASE FAMILY PROTEIN"/>
    <property type="match status" value="1"/>
</dbReference>
<name>A0A3E1NGV1_9BACT</name>
<protein>
    <submittedName>
        <fullName evidence="2">Glyoxalase</fullName>
    </submittedName>
</protein>
<dbReference type="PROSITE" id="PS51819">
    <property type="entry name" value="VOC"/>
    <property type="match status" value="1"/>
</dbReference>
<accession>A0A3E1NGV1</accession>
<dbReference type="Proteomes" id="UP000261284">
    <property type="component" value="Unassembled WGS sequence"/>
</dbReference>
<dbReference type="InterPro" id="IPR004360">
    <property type="entry name" value="Glyas_Fos-R_dOase_dom"/>
</dbReference>
<evidence type="ECO:0000313" key="2">
    <source>
        <dbReference type="EMBL" id="RFM27179.1"/>
    </source>
</evidence>
<feature type="domain" description="VOC" evidence="1">
    <location>
        <begin position="6"/>
        <end position="130"/>
    </location>
</feature>
<dbReference type="OrthoDB" id="192739at2"/>
<organism evidence="2 3">
    <name type="scientific">Deminuibacter soli</name>
    <dbReference type="NCBI Taxonomy" id="2291815"/>
    <lineage>
        <taxon>Bacteria</taxon>
        <taxon>Pseudomonadati</taxon>
        <taxon>Bacteroidota</taxon>
        <taxon>Chitinophagia</taxon>
        <taxon>Chitinophagales</taxon>
        <taxon>Chitinophagaceae</taxon>
        <taxon>Deminuibacter</taxon>
    </lineage>
</organism>
<reference evidence="2 3" key="1">
    <citation type="submission" date="2018-08" db="EMBL/GenBank/DDBJ databases">
        <title>Chitinophagaceae sp. K23C18032701, a novel bacterium isolated from forest soil.</title>
        <authorList>
            <person name="Wang C."/>
        </authorList>
    </citation>
    <scope>NUCLEOTIDE SEQUENCE [LARGE SCALE GENOMIC DNA]</scope>
    <source>
        <strain evidence="2 3">K23C18032701</strain>
    </source>
</reference>
<dbReference type="AlphaFoldDB" id="A0A3E1NGV1"/>
<keyword evidence="3" id="KW-1185">Reference proteome</keyword>
<evidence type="ECO:0000259" key="1">
    <source>
        <dbReference type="PROSITE" id="PS51819"/>
    </source>
</evidence>
<gene>
    <name evidence="2" type="ORF">DXN05_17120</name>
</gene>